<reference evidence="6 7" key="1">
    <citation type="submission" date="2023-04" db="EMBL/GenBank/DDBJ databases">
        <title>Forest soil microbial communities from Buena Vista Peninsula, Colon Province, Panama.</title>
        <authorList>
            <person name="Bouskill N."/>
        </authorList>
    </citation>
    <scope>NUCLEOTIDE SEQUENCE [LARGE SCALE GENOMIC DNA]</scope>
    <source>
        <strain evidence="6 7">CFH S0262</strain>
    </source>
</reference>
<dbReference type="PROSITE" id="PS51257">
    <property type="entry name" value="PROKAR_LIPOPROTEIN"/>
    <property type="match status" value="1"/>
</dbReference>
<comment type="similarity">
    <text evidence="1">Belongs to the bacterial solute-binding protein 5 family.</text>
</comment>
<dbReference type="PIRSF" id="PIRSF002741">
    <property type="entry name" value="MppA"/>
    <property type="match status" value="1"/>
</dbReference>
<gene>
    <name evidence="6" type="ORF">M2280_005531</name>
</gene>
<evidence type="ECO:0000313" key="7">
    <source>
        <dbReference type="Proteomes" id="UP001160334"/>
    </source>
</evidence>
<keyword evidence="3 4" id="KW-0732">Signal</keyword>
<feature type="domain" description="Solute-binding protein family 5" evidence="5">
    <location>
        <begin position="80"/>
        <end position="438"/>
    </location>
</feature>
<dbReference type="CDD" id="cd08518">
    <property type="entry name" value="PBP2_NikA_DppA_OppA_like_19"/>
    <property type="match status" value="1"/>
</dbReference>
<evidence type="ECO:0000259" key="5">
    <source>
        <dbReference type="Pfam" id="PF00496"/>
    </source>
</evidence>
<comment type="caution">
    <text evidence="6">The sequence shown here is derived from an EMBL/GenBank/DDBJ whole genome shotgun (WGS) entry which is preliminary data.</text>
</comment>
<accession>A0ABT6MIX0</accession>
<dbReference type="PANTHER" id="PTHR30290:SF9">
    <property type="entry name" value="OLIGOPEPTIDE-BINDING PROTEIN APPA"/>
    <property type="match status" value="1"/>
</dbReference>
<evidence type="ECO:0000256" key="3">
    <source>
        <dbReference type="ARBA" id="ARBA00022729"/>
    </source>
</evidence>
<dbReference type="Gene3D" id="3.10.105.10">
    <property type="entry name" value="Dipeptide-binding Protein, Domain 3"/>
    <property type="match status" value="1"/>
</dbReference>
<name>A0ABT6MIX0_9NOCA</name>
<evidence type="ECO:0000256" key="2">
    <source>
        <dbReference type="ARBA" id="ARBA00022448"/>
    </source>
</evidence>
<dbReference type="InterPro" id="IPR000914">
    <property type="entry name" value="SBP_5_dom"/>
</dbReference>
<dbReference type="RefSeq" id="WP_280763500.1">
    <property type="nucleotide sequence ID" value="NZ_JARXVC010000020.1"/>
</dbReference>
<dbReference type="InterPro" id="IPR039424">
    <property type="entry name" value="SBP_5"/>
</dbReference>
<feature type="signal peptide" evidence="4">
    <location>
        <begin position="1"/>
        <end position="22"/>
    </location>
</feature>
<dbReference type="Proteomes" id="UP001160334">
    <property type="component" value="Unassembled WGS sequence"/>
</dbReference>
<organism evidence="6 7">
    <name type="scientific">Prescottella agglutinans</name>
    <dbReference type="NCBI Taxonomy" id="1644129"/>
    <lineage>
        <taxon>Bacteria</taxon>
        <taxon>Bacillati</taxon>
        <taxon>Actinomycetota</taxon>
        <taxon>Actinomycetes</taxon>
        <taxon>Mycobacteriales</taxon>
        <taxon>Nocardiaceae</taxon>
        <taxon>Prescottella</taxon>
    </lineage>
</organism>
<evidence type="ECO:0000256" key="1">
    <source>
        <dbReference type="ARBA" id="ARBA00005695"/>
    </source>
</evidence>
<evidence type="ECO:0000256" key="4">
    <source>
        <dbReference type="SAM" id="SignalP"/>
    </source>
</evidence>
<protein>
    <submittedName>
        <fullName evidence="6">Peptide/nickel transport system substrate-binding protein</fullName>
    </submittedName>
</protein>
<feature type="chain" id="PRO_5045210651" evidence="4">
    <location>
        <begin position="23"/>
        <end position="537"/>
    </location>
</feature>
<dbReference type="InterPro" id="IPR030678">
    <property type="entry name" value="Peptide/Ni-bd"/>
</dbReference>
<proteinExistence type="inferred from homology"/>
<dbReference type="Pfam" id="PF00496">
    <property type="entry name" value="SBP_bac_5"/>
    <property type="match status" value="1"/>
</dbReference>
<keyword evidence="2" id="KW-0813">Transport</keyword>
<sequence>MNRRSHRLLAAALSATALTAVAACSSPTNAAGPAKADGLVLADGYDLGGYNPIAGHGEAGESKIYDGLLRLVGGDGMPTFEPALAAEMPTVSDDGLRWTVKIREGVTFTDGTTLDADDVAATYGAIFDPATASPLLTSFDMVRSVGVAGPNLVQFDLNYPYAAMPTKMLLGIAPVERLTGGPASESTLNTDPVGTGPYKLVSLRPDQAVLEANENYWDGAPQVKSLTLVHAPDDNARAQRLAAGEVDGANLPPRLATTFTDRAGFQVSSNTSADWRGVSLPAGNPVTSDPAMRAALNRAVDRQAIVDHVLVGYGRPASTPFPEVYGAAYEPTAAFSFDRAAAAKILDDAGWRETPSGVREKDGERAEFTIMYFPEDTLRRDLAQAFATDADRIGVRVNVQAVDRAVFPDQLSANAALLGGGDLPYDPDPQAYATLHSKYAQPGVGSPYDNASNYVNPAVDAALDTARHTLDPDERAAQYRSVQSAYISDPGYVMLVFLDHTYVSRDTEFAGSTPVLEPHSHGTSWGPWWNLREWQRR</sequence>
<dbReference type="PANTHER" id="PTHR30290">
    <property type="entry name" value="PERIPLASMIC BINDING COMPONENT OF ABC TRANSPORTER"/>
    <property type="match status" value="1"/>
</dbReference>
<dbReference type="Gene3D" id="3.90.76.10">
    <property type="entry name" value="Dipeptide-binding Protein, Domain 1"/>
    <property type="match status" value="1"/>
</dbReference>
<dbReference type="Gene3D" id="3.40.190.10">
    <property type="entry name" value="Periplasmic binding protein-like II"/>
    <property type="match status" value="1"/>
</dbReference>
<dbReference type="EMBL" id="JARXVC010000020">
    <property type="protein sequence ID" value="MDH6284273.1"/>
    <property type="molecule type" value="Genomic_DNA"/>
</dbReference>
<keyword evidence="7" id="KW-1185">Reference proteome</keyword>
<dbReference type="SUPFAM" id="SSF53850">
    <property type="entry name" value="Periplasmic binding protein-like II"/>
    <property type="match status" value="1"/>
</dbReference>
<evidence type="ECO:0000313" key="6">
    <source>
        <dbReference type="EMBL" id="MDH6284273.1"/>
    </source>
</evidence>